<comment type="caution">
    <text evidence="2">The sequence shown here is derived from an EMBL/GenBank/DDBJ whole genome shotgun (WGS) entry which is preliminary data.</text>
</comment>
<dbReference type="EMBL" id="BMIB01000008">
    <property type="protein sequence ID" value="GGH82930.1"/>
    <property type="molecule type" value="Genomic_DNA"/>
</dbReference>
<feature type="transmembrane region" description="Helical" evidence="1">
    <location>
        <begin position="40"/>
        <end position="60"/>
    </location>
</feature>
<reference evidence="2" key="2">
    <citation type="submission" date="2020-09" db="EMBL/GenBank/DDBJ databases">
        <authorList>
            <person name="Sun Q."/>
            <person name="Zhou Y."/>
        </authorList>
    </citation>
    <scope>NUCLEOTIDE SEQUENCE</scope>
    <source>
        <strain evidence="2">CGMCC 1.15290</strain>
    </source>
</reference>
<keyword evidence="1" id="KW-1133">Transmembrane helix</keyword>
<evidence type="ECO:0000313" key="3">
    <source>
        <dbReference type="Proteomes" id="UP000627292"/>
    </source>
</evidence>
<protein>
    <submittedName>
        <fullName evidence="2">Uncharacterized protein</fullName>
    </submittedName>
</protein>
<dbReference type="Proteomes" id="UP000627292">
    <property type="component" value="Unassembled WGS sequence"/>
</dbReference>
<proteinExistence type="predicted"/>
<sequence>MDRLTLRNTFFPLIVVFVLVNILCLSFQPQLQQRNIDPLVIQGGNGLLFVLAVISAVMHFRALKTANPHAFVRSIMGTTVLKLFSIAGAAFIYIYMAGKARNKYALLICMALYIVYSIIEVAGAFRLNKEKHGSR</sequence>
<feature type="transmembrane region" description="Helical" evidence="1">
    <location>
        <begin position="9"/>
        <end position="28"/>
    </location>
</feature>
<organism evidence="2 3">
    <name type="scientific">Filimonas zeae</name>
    <dbReference type="NCBI Taxonomy" id="1737353"/>
    <lineage>
        <taxon>Bacteria</taxon>
        <taxon>Pseudomonadati</taxon>
        <taxon>Bacteroidota</taxon>
        <taxon>Chitinophagia</taxon>
        <taxon>Chitinophagales</taxon>
        <taxon>Chitinophagaceae</taxon>
        <taxon>Filimonas</taxon>
    </lineage>
</organism>
<feature type="transmembrane region" description="Helical" evidence="1">
    <location>
        <begin position="104"/>
        <end position="125"/>
    </location>
</feature>
<keyword evidence="3" id="KW-1185">Reference proteome</keyword>
<keyword evidence="1" id="KW-0812">Transmembrane</keyword>
<name>A0A917J3W3_9BACT</name>
<evidence type="ECO:0000256" key="1">
    <source>
        <dbReference type="SAM" id="Phobius"/>
    </source>
</evidence>
<feature type="transmembrane region" description="Helical" evidence="1">
    <location>
        <begin position="80"/>
        <end position="98"/>
    </location>
</feature>
<dbReference type="RefSeq" id="WP_188959235.1">
    <property type="nucleotide sequence ID" value="NZ_BMIB01000008.1"/>
</dbReference>
<gene>
    <name evidence="2" type="ORF">GCM10011379_57560</name>
</gene>
<reference evidence="2" key="1">
    <citation type="journal article" date="2014" name="Int. J. Syst. Evol. Microbiol.">
        <title>Complete genome sequence of Corynebacterium casei LMG S-19264T (=DSM 44701T), isolated from a smear-ripened cheese.</title>
        <authorList>
            <consortium name="US DOE Joint Genome Institute (JGI-PGF)"/>
            <person name="Walter F."/>
            <person name="Albersmeier A."/>
            <person name="Kalinowski J."/>
            <person name="Ruckert C."/>
        </authorList>
    </citation>
    <scope>NUCLEOTIDE SEQUENCE</scope>
    <source>
        <strain evidence="2">CGMCC 1.15290</strain>
    </source>
</reference>
<accession>A0A917J3W3</accession>
<evidence type="ECO:0000313" key="2">
    <source>
        <dbReference type="EMBL" id="GGH82930.1"/>
    </source>
</evidence>
<keyword evidence="1" id="KW-0472">Membrane</keyword>
<dbReference type="AlphaFoldDB" id="A0A917J3W3"/>